<evidence type="ECO:0000256" key="4">
    <source>
        <dbReference type="ARBA" id="ARBA00022574"/>
    </source>
</evidence>
<dbReference type="PANTHER" id="PTHR13227:SF0">
    <property type="entry name" value="EUKARYOTIC TRANSLATION INITIATION FACTOR 2A"/>
    <property type="match status" value="1"/>
</dbReference>
<dbReference type="EMBL" id="MBDN02000264">
    <property type="protein sequence ID" value="RLN77189.1"/>
    <property type="molecule type" value="Genomic_DNA"/>
</dbReference>
<feature type="region of interest" description="Disordered" evidence="8">
    <location>
        <begin position="294"/>
        <end position="321"/>
    </location>
</feature>
<dbReference type="GO" id="GO:0000049">
    <property type="term" value="F:tRNA binding"/>
    <property type="evidence" value="ECO:0007669"/>
    <property type="project" value="TreeGrafter"/>
</dbReference>
<dbReference type="Proteomes" id="UP000285624">
    <property type="component" value="Unassembled WGS sequence"/>
</dbReference>
<dbReference type="Pfam" id="PF08662">
    <property type="entry name" value="eIF2A"/>
    <property type="match status" value="1"/>
</dbReference>
<dbReference type="InterPro" id="IPR011387">
    <property type="entry name" value="TIF2A"/>
</dbReference>
<dbReference type="Proteomes" id="UP000285883">
    <property type="component" value="Unassembled WGS sequence"/>
</dbReference>
<feature type="domain" description="Translation initiation factor beta propellor-like" evidence="9">
    <location>
        <begin position="509"/>
        <end position="702"/>
    </location>
</feature>
<comment type="similarity">
    <text evidence="1">Belongs to the WD repeat EIF2A family.</text>
</comment>
<dbReference type="PANTHER" id="PTHR13227">
    <property type="entry name" value="EUKARYOTIC TRANSLATION INITIATION FACTOR 2A"/>
    <property type="match status" value="1"/>
</dbReference>
<dbReference type="GO" id="GO:0043022">
    <property type="term" value="F:ribosome binding"/>
    <property type="evidence" value="ECO:0007669"/>
    <property type="project" value="TreeGrafter"/>
</dbReference>
<evidence type="ECO:0000256" key="7">
    <source>
        <dbReference type="ARBA" id="ARBA00022917"/>
    </source>
</evidence>
<keyword evidence="5" id="KW-0677">Repeat</keyword>
<keyword evidence="7" id="KW-0648">Protein biosynthesis</keyword>
<reference evidence="10" key="1">
    <citation type="journal article" date="2015" name="Genom Data">
        <title>Genome sequences of six Phytophthora species associated with forests in New Zealand.</title>
        <authorList>
            <person name="Studholme D.J."/>
            <person name="McDougal R.L."/>
            <person name="Sambles C."/>
            <person name="Hansen E."/>
            <person name="Hardy G."/>
            <person name="Grant M."/>
            <person name="Ganley R.J."/>
            <person name="Williams N.M."/>
        </authorList>
    </citation>
    <scope>NUCLEOTIDE SEQUENCE</scope>
    <source>
        <strain evidence="10">NZFS 3630</strain>
    </source>
</reference>
<dbReference type="InterPro" id="IPR023393">
    <property type="entry name" value="START-like_dom_sf"/>
</dbReference>
<dbReference type="Gene3D" id="2.130.10.10">
    <property type="entry name" value="YVTN repeat-like/Quinoprotein amine dehydrogenase"/>
    <property type="match status" value="1"/>
</dbReference>
<proteinExistence type="inferred from homology"/>
<name>A0A3R7JX70_9STRA</name>
<evidence type="ECO:0000256" key="8">
    <source>
        <dbReference type="SAM" id="MobiDB-lite"/>
    </source>
</evidence>
<feature type="compositionally biased region" description="Polar residues" evidence="8">
    <location>
        <begin position="878"/>
        <end position="888"/>
    </location>
</feature>
<keyword evidence="13" id="KW-1185">Reference proteome</keyword>
<dbReference type="Proteomes" id="UP000792063">
    <property type="component" value="Unassembled WGS sequence"/>
</dbReference>
<feature type="region of interest" description="Disordered" evidence="8">
    <location>
        <begin position="761"/>
        <end position="786"/>
    </location>
</feature>
<sequence>MGKNRFAVNPFPDLQVTEEQRQQLVDLVNGFVDDYFQKYEEFVVANKQQVDEQRWKHVKSKDNFHMYTERIRQDHATGSETTPVKDLPVMLGAGTFVGQVDDLMFGVVNPTIDIMHIKASYVHDLDSAAVLCPVVEPSEEEPFRSIVIKWMTIDLPLQSTNLVKSRDFVYIEATGILHFANGDRVGYHLLHSIDFPQTKPLPNKIRSKLSVVGFFRQITDNVIDCFASGTVDPGGKMARFLRISFIALDGLLIQRRISFCTKCVSEATKCEAKDAARDQAMGYAAYNAFQTSSQSDTSESSMTGIEAIWGPPSSSKDSGKIERDENFEAPGVSDLMEFSADGKQVLLVRSSTGFTVRDSDSGAVLVDVANPGIQAVAWSPLGTQLLTWQRPQKDSDLGNLIVWDAVSGRDVARFNQKSYTRDKWPPLQWSSDETICARQSANGVVLYGGRDIAAGPIGQINLPNVANFSVAPGSAPYKVSLFVPEKKGKPASVKIYQFPNGLDTPSATKSFYKAQDVSLKWSPTGSALIIETRTDIDTSGKSYYGETGLFFLQSDGEYDCIVPLTKEGTVHDVAWDPTGRGFVVIAGAMPAHATLYDNKALPIFEFGAAPRNHVSWSPHGRFLCLAGFGNLRGDMDFWERNKLKKMGSATSNSATTFAWSPDSRYFATATTFPRLRVDNGFKVFRYDGAGPIHQEERGELYDLQFRPAAPDTYPNRPQSPRRKGEEAGFGSASVPKAAPKPQAYRPPNSTGALAAMMRKEESGAKKLDRNKYAAPRGGTVPGMGAPRVIPGMGAAAAPKKLTKSARKKKAQEAAETKAAVEEALAKVNVAAPTKPTPTPAPVNLSPEEKAKKVKALLKKLKQIDSIKAKKEAGESLNEDQLQKLQSEQTLRDEVAELSA</sequence>
<feature type="compositionally biased region" description="Basic and acidic residues" evidence="8">
    <location>
        <begin position="761"/>
        <end position="771"/>
    </location>
</feature>
<dbReference type="AlphaFoldDB" id="A0A3R7JX70"/>
<feature type="region of interest" description="Disordered" evidence="8">
    <location>
        <begin position="870"/>
        <end position="899"/>
    </location>
</feature>
<evidence type="ECO:0000259" key="9">
    <source>
        <dbReference type="Pfam" id="PF08662"/>
    </source>
</evidence>
<dbReference type="GO" id="GO:0006417">
    <property type="term" value="P:regulation of translation"/>
    <property type="evidence" value="ECO:0007669"/>
    <property type="project" value="UniProtKB-KW"/>
</dbReference>
<keyword evidence="4" id="KW-0853">WD repeat</keyword>
<comment type="caution">
    <text evidence="12">The sequence shown here is derived from an EMBL/GenBank/DDBJ whole genome shotgun (WGS) entry which is preliminary data.</text>
</comment>
<evidence type="ECO:0000256" key="2">
    <source>
        <dbReference type="ARBA" id="ARBA00013819"/>
    </source>
</evidence>
<accession>A0A3R7JX70</accession>
<dbReference type="STRING" id="325452.A0A3R7JX70"/>
<evidence type="ECO:0000256" key="6">
    <source>
        <dbReference type="ARBA" id="ARBA00022845"/>
    </source>
</evidence>
<evidence type="ECO:0000313" key="11">
    <source>
        <dbReference type="EMBL" id="RLN46415.1"/>
    </source>
</evidence>
<dbReference type="InterPro" id="IPR013979">
    <property type="entry name" value="TIF_beta_prop-like"/>
</dbReference>
<evidence type="ECO:0000313" key="10">
    <source>
        <dbReference type="EMBL" id="KAG2521907.1"/>
    </source>
</evidence>
<organism evidence="12 13">
    <name type="scientific">Phytophthora kernoviae</name>
    <dbReference type="NCBI Taxonomy" id="325452"/>
    <lineage>
        <taxon>Eukaryota</taxon>
        <taxon>Sar</taxon>
        <taxon>Stramenopiles</taxon>
        <taxon>Oomycota</taxon>
        <taxon>Peronosporomycetes</taxon>
        <taxon>Peronosporales</taxon>
        <taxon>Peronosporaceae</taxon>
        <taxon>Phytophthora</taxon>
    </lineage>
</organism>
<evidence type="ECO:0000256" key="5">
    <source>
        <dbReference type="ARBA" id="ARBA00022737"/>
    </source>
</evidence>
<protein>
    <recommendedName>
        <fullName evidence="2">Eukaryotic translation initiation factor 2A</fullName>
    </recommendedName>
</protein>
<feature type="region of interest" description="Disordered" evidence="8">
    <location>
        <begin position="707"/>
        <end position="749"/>
    </location>
</feature>
<evidence type="ECO:0000313" key="12">
    <source>
        <dbReference type="EMBL" id="RLN77189.1"/>
    </source>
</evidence>
<feature type="compositionally biased region" description="Basic and acidic residues" evidence="8">
    <location>
        <begin position="889"/>
        <end position="899"/>
    </location>
</feature>
<evidence type="ECO:0000313" key="13">
    <source>
        <dbReference type="Proteomes" id="UP000285624"/>
    </source>
</evidence>
<reference evidence="13 14" key="2">
    <citation type="submission" date="2018-07" db="EMBL/GenBank/DDBJ databases">
        <title>Genome sequencing of oomycete isolates from Chile give support for New Zealand origin for Phytophthora kernoviae and make available the first Nothophytophthora sp. genome.</title>
        <authorList>
            <person name="Studholme D.J."/>
            <person name="Sanfuentes E."/>
            <person name="Panda P."/>
            <person name="Hill R."/>
            <person name="Sambles C."/>
            <person name="Grant M."/>
            <person name="Williams N.M."/>
            <person name="Mcdougal R.L."/>
        </authorList>
    </citation>
    <scope>NUCLEOTIDE SEQUENCE [LARGE SCALE GENOMIC DNA]</scope>
    <source>
        <strain evidence="11">Chile2</strain>
        <strain evidence="12">Chile4</strain>
    </source>
</reference>
<dbReference type="GO" id="GO:0022627">
    <property type="term" value="C:cytosolic small ribosomal subunit"/>
    <property type="evidence" value="ECO:0007669"/>
    <property type="project" value="TreeGrafter"/>
</dbReference>
<evidence type="ECO:0000313" key="14">
    <source>
        <dbReference type="Proteomes" id="UP000285883"/>
    </source>
</evidence>
<dbReference type="FunFam" id="2.130.10.10:FF:001799">
    <property type="entry name" value="Eukaryotic translation initiation factor 2A"/>
    <property type="match status" value="1"/>
</dbReference>
<gene>
    <name evidence="11" type="ORF">BBI17_006954</name>
    <name evidence="12" type="ORF">BBO99_00006952</name>
    <name evidence="10" type="ORF">JM18_006357</name>
</gene>
<dbReference type="GO" id="GO:0003743">
    <property type="term" value="F:translation initiation factor activity"/>
    <property type="evidence" value="ECO:0007669"/>
    <property type="project" value="UniProtKB-KW"/>
</dbReference>
<dbReference type="EMBL" id="JPWU03000232">
    <property type="protein sequence ID" value="KAG2521907.1"/>
    <property type="molecule type" value="Genomic_DNA"/>
</dbReference>
<keyword evidence="3" id="KW-0396">Initiation factor</keyword>
<keyword evidence="6" id="KW-0810">Translation regulation</keyword>
<dbReference type="GO" id="GO:0003729">
    <property type="term" value="F:mRNA binding"/>
    <property type="evidence" value="ECO:0007669"/>
    <property type="project" value="TreeGrafter"/>
</dbReference>
<evidence type="ECO:0000256" key="3">
    <source>
        <dbReference type="ARBA" id="ARBA00022540"/>
    </source>
</evidence>
<dbReference type="InterPro" id="IPR015943">
    <property type="entry name" value="WD40/YVTN_repeat-like_dom_sf"/>
</dbReference>
<evidence type="ECO:0000256" key="1">
    <source>
        <dbReference type="ARBA" id="ARBA00009573"/>
    </source>
</evidence>
<dbReference type="EMBL" id="MAYM02000051">
    <property type="protein sequence ID" value="RLN46415.1"/>
    <property type="molecule type" value="Genomic_DNA"/>
</dbReference>
<dbReference type="Gene3D" id="3.30.530.20">
    <property type="match status" value="1"/>
</dbReference>
<dbReference type="SUPFAM" id="SSF82171">
    <property type="entry name" value="DPP6 N-terminal domain-like"/>
    <property type="match status" value="1"/>
</dbReference>
<reference evidence="10" key="3">
    <citation type="submission" date="2020-06" db="EMBL/GenBank/DDBJ databases">
        <authorList>
            <person name="Studholme D.J."/>
        </authorList>
    </citation>
    <scope>NUCLEOTIDE SEQUENCE</scope>
    <source>
        <strain evidence="10">NZFS 3630</strain>
    </source>
</reference>